<sequence>KNQRIEVISADNEDDDDEEEEEEVEEAVEEIIQPETNGQNLEELSPDCDEMLLNEEEMRLRREKVLSKRTPKAMKGNKAKSPKQPKKGKEARQWDLDGKDTSSLDFSKKSSGNGAISSLRPDFLPATSEVGRHSGELKGMEVPTEKAQKSSGGGVFGMFRSLVGGKTLTETDMAPVIEKLRDHLISKNVASEIASKLCDSVATRLEGKV</sequence>
<evidence type="ECO:0000313" key="6">
    <source>
        <dbReference type="EMBL" id="CAL4212809.1"/>
    </source>
</evidence>
<dbReference type="InterPro" id="IPR013822">
    <property type="entry name" value="Signal_recog_particl_SRP54_hlx"/>
</dbReference>
<protein>
    <submittedName>
        <fullName evidence="6">Uncharacterized protein</fullName>
    </submittedName>
</protein>
<evidence type="ECO:0000256" key="3">
    <source>
        <dbReference type="SAM" id="MobiDB-lite"/>
    </source>
</evidence>
<feature type="compositionally biased region" description="Basic residues" evidence="3">
    <location>
        <begin position="67"/>
        <end position="86"/>
    </location>
</feature>
<name>A0AAV2SNI6_MEGNR</name>
<feature type="compositionally biased region" description="Acidic residues" evidence="3">
    <location>
        <begin position="11"/>
        <end position="29"/>
    </location>
</feature>
<comment type="subcellular location">
    <subcellularLocation>
        <location evidence="1">Endoplasmic reticulum</location>
    </subcellularLocation>
</comment>
<dbReference type="Gene3D" id="1.20.120.140">
    <property type="entry name" value="Signal recognition particle SRP54, nucleotide-binding domain"/>
    <property type="match status" value="1"/>
</dbReference>
<accession>A0AAV2SNI6</accession>
<dbReference type="PANTHER" id="PTHR43134:SF1">
    <property type="entry name" value="SIGNAL RECOGNITION PARTICLE RECEPTOR SUBUNIT ALPHA"/>
    <property type="match status" value="1"/>
</dbReference>
<comment type="caution">
    <text evidence="6">The sequence shown here is derived from an EMBL/GenBank/DDBJ whole genome shotgun (WGS) entry which is preliminary data.</text>
</comment>
<dbReference type="GO" id="GO:0005785">
    <property type="term" value="C:signal recognition particle receptor complex"/>
    <property type="evidence" value="ECO:0007669"/>
    <property type="project" value="InterPro"/>
</dbReference>
<dbReference type="InterPro" id="IPR036225">
    <property type="entry name" value="SRP/SRP_N"/>
</dbReference>
<feature type="region of interest" description="Disordered" evidence="3">
    <location>
        <begin position="59"/>
        <end position="130"/>
    </location>
</feature>
<proteinExistence type="predicted"/>
<feature type="domain" description="Signal recognition particle SRP54 helical bundle" evidence="4">
    <location>
        <begin position="153"/>
        <end position="207"/>
    </location>
</feature>
<dbReference type="GO" id="GO:0005525">
    <property type="term" value="F:GTP binding"/>
    <property type="evidence" value="ECO:0007669"/>
    <property type="project" value="InterPro"/>
</dbReference>
<feature type="non-terminal residue" evidence="6">
    <location>
        <position position="209"/>
    </location>
</feature>
<dbReference type="EMBL" id="CAXKWB010088192">
    <property type="protein sequence ID" value="CAL4212809.1"/>
    <property type="molecule type" value="Genomic_DNA"/>
</dbReference>
<evidence type="ECO:0000313" key="7">
    <source>
        <dbReference type="Proteomes" id="UP001497623"/>
    </source>
</evidence>
<organism evidence="6 7">
    <name type="scientific">Meganyctiphanes norvegica</name>
    <name type="common">Northern krill</name>
    <name type="synonym">Thysanopoda norvegica</name>
    <dbReference type="NCBI Taxonomy" id="48144"/>
    <lineage>
        <taxon>Eukaryota</taxon>
        <taxon>Metazoa</taxon>
        <taxon>Ecdysozoa</taxon>
        <taxon>Arthropoda</taxon>
        <taxon>Crustacea</taxon>
        <taxon>Multicrustacea</taxon>
        <taxon>Malacostraca</taxon>
        <taxon>Eumalacostraca</taxon>
        <taxon>Eucarida</taxon>
        <taxon>Euphausiacea</taxon>
        <taxon>Euphausiidae</taxon>
        <taxon>Meganyctiphanes</taxon>
    </lineage>
</organism>
<dbReference type="PANTHER" id="PTHR43134">
    <property type="entry name" value="SIGNAL RECOGNITION PARTICLE RECEPTOR SUBUNIT ALPHA"/>
    <property type="match status" value="1"/>
</dbReference>
<dbReference type="Pfam" id="PF02881">
    <property type="entry name" value="SRP54_N"/>
    <property type="match status" value="1"/>
</dbReference>
<dbReference type="GO" id="GO:0003924">
    <property type="term" value="F:GTPase activity"/>
    <property type="evidence" value="ECO:0007669"/>
    <property type="project" value="InterPro"/>
</dbReference>
<dbReference type="GO" id="GO:0006886">
    <property type="term" value="P:intracellular protein transport"/>
    <property type="evidence" value="ECO:0007669"/>
    <property type="project" value="InterPro"/>
</dbReference>
<dbReference type="Pfam" id="PF04086">
    <property type="entry name" value="SRP-alpha_N"/>
    <property type="match status" value="1"/>
</dbReference>
<evidence type="ECO:0000259" key="4">
    <source>
        <dbReference type="Pfam" id="PF02881"/>
    </source>
</evidence>
<feature type="compositionally biased region" description="Basic and acidic residues" evidence="3">
    <location>
        <begin position="87"/>
        <end position="108"/>
    </location>
</feature>
<evidence type="ECO:0000256" key="2">
    <source>
        <dbReference type="ARBA" id="ARBA00022824"/>
    </source>
</evidence>
<dbReference type="SUPFAM" id="SSF47364">
    <property type="entry name" value="Domain of the SRP/SRP receptor G-proteins"/>
    <property type="match status" value="1"/>
</dbReference>
<feature type="domain" description="Signal recognition particle receptor alpha subunit N-terminal" evidence="5">
    <location>
        <begin position="16"/>
        <end position="115"/>
    </location>
</feature>
<dbReference type="GO" id="GO:0006614">
    <property type="term" value="P:SRP-dependent cotranslational protein targeting to membrane"/>
    <property type="evidence" value="ECO:0007669"/>
    <property type="project" value="InterPro"/>
</dbReference>
<keyword evidence="2" id="KW-0256">Endoplasmic reticulum</keyword>
<keyword evidence="7" id="KW-1185">Reference proteome</keyword>
<evidence type="ECO:0000259" key="5">
    <source>
        <dbReference type="Pfam" id="PF04086"/>
    </source>
</evidence>
<gene>
    <name evidence="6" type="ORF">MNOR_LOCUS38488</name>
</gene>
<dbReference type="Proteomes" id="UP001497623">
    <property type="component" value="Unassembled WGS sequence"/>
</dbReference>
<dbReference type="InterPro" id="IPR042101">
    <property type="entry name" value="SRP54_N_sf"/>
</dbReference>
<reference evidence="6 7" key="1">
    <citation type="submission" date="2024-05" db="EMBL/GenBank/DDBJ databases">
        <authorList>
            <person name="Wallberg A."/>
        </authorList>
    </citation>
    <scope>NUCLEOTIDE SEQUENCE [LARGE SCALE GENOMIC DNA]</scope>
</reference>
<feature type="region of interest" description="Disordered" evidence="3">
    <location>
        <begin position="1"/>
        <end position="47"/>
    </location>
</feature>
<evidence type="ECO:0000256" key="1">
    <source>
        <dbReference type="ARBA" id="ARBA00004240"/>
    </source>
</evidence>
<dbReference type="InterPro" id="IPR007222">
    <property type="entry name" value="Sig_recog_particle_rcpt_asu_N"/>
</dbReference>
<dbReference type="GO" id="GO:0005047">
    <property type="term" value="F:signal recognition particle binding"/>
    <property type="evidence" value="ECO:0007669"/>
    <property type="project" value="InterPro"/>
</dbReference>
<feature type="non-terminal residue" evidence="6">
    <location>
        <position position="1"/>
    </location>
</feature>
<dbReference type="AlphaFoldDB" id="A0AAV2SNI6"/>